<dbReference type="InterPro" id="IPR019314">
    <property type="entry name" value="BORCS6"/>
</dbReference>
<sequence>MTTSYAVEDRLGKLEQDLELLRYPYALDRQAIKAFLPIFSYLLTEFSHPITTFLEHLPERSDVEPWTIVIDRISRSRGSTAYVVDAIYRLLREQLNEPHPRMSEAQLFDSATPVEEKLDIERPLQKPTKSTELDFLLLEPPVAASAAHDVSRKRHEMNGPREDNAANLRELLAVPDQEWHEDVPQLDSKEFDQLVQIQEEIQTEIRTLIGKLYRLETQLTTEEDGPKAPLPDDIVEYLERQAYVVAHQFQSLMAGLHDRLQDMTHLTLENVQTHAFAVERFDAQAKALVEAASALIVQCDHLDQEMESIHAIADQLKGFHQMLDLLEQRMRL</sequence>
<feature type="domain" description="BLOC-1-related complex subunit 6 C-terminal helix" evidence="1">
    <location>
        <begin position="233"/>
        <end position="327"/>
    </location>
</feature>
<gene>
    <name evidence="2" type="ORF">SYNPS1DRAFT_20654</name>
</gene>
<proteinExistence type="predicted"/>
<dbReference type="PANTHER" id="PTHR13440">
    <property type="entry name" value="BLOC-1 RELATED COMPLEX SUBUNIT 6"/>
    <property type="match status" value="1"/>
</dbReference>
<keyword evidence="3" id="KW-1185">Reference proteome</keyword>
<evidence type="ECO:0000313" key="2">
    <source>
        <dbReference type="EMBL" id="RKP27955.1"/>
    </source>
</evidence>
<dbReference type="PANTHER" id="PTHR13440:SF7">
    <property type="entry name" value="BLOC-1 RELATED COMPLEX SUBUNIT 6"/>
    <property type="match status" value="1"/>
</dbReference>
<name>A0A4P9Z5Z3_9FUNG</name>
<evidence type="ECO:0000313" key="3">
    <source>
        <dbReference type="Proteomes" id="UP000278143"/>
    </source>
</evidence>
<evidence type="ECO:0000259" key="1">
    <source>
        <dbReference type="Pfam" id="PF10157"/>
    </source>
</evidence>
<dbReference type="InterPro" id="IPR046465">
    <property type="entry name" value="BORCS6_C"/>
</dbReference>
<dbReference type="Pfam" id="PF10157">
    <property type="entry name" value="BORCS6"/>
    <property type="match status" value="1"/>
</dbReference>
<protein>
    <recommendedName>
        <fullName evidence="1">BLOC-1-related complex subunit 6 C-terminal helix domain-containing protein</fullName>
    </recommendedName>
</protein>
<reference evidence="3" key="1">
    <citation type="journal article" date="2018" name="Nat. Microbiol.">
        <title>Leveraging single-cell genomics to expand the fungal tree of life.</title>
        <authorList>
            <person name="Ahrendt S.R."/>
            <person name="Quandt C.A."/>
            <person name="Ciobanu D."/>
            <person name="Clum A."/>
            <person name="Salamov A."/>
            <person name="Andreopoulos B."/>
            <person name="Cheng J.F."/>
            <person name="Woyke T."/>
            <person name="Pelin A."/>
            <person name="Henrissat B."/>
            <person name="Reynolds N.K."/>
            <person name="Benny G.L."/>
            <person name="Smith M.E."/>
            <person name="James T.Y."/>
            <person name="Grigoriev I.V."/>
        </authorList>
    </citation>
    <scope>NUCLEOTIDE SEQUENCE [LARGE SCALE GENOMIC DNA]</scope>
    <source>
        <strain evidence="3">Benny S71-1</strain>
    </source>
</reference>
<dbReference type="GO" id="GO:0099078">
    <property type="term" value="C:BORC complex"/>
    <property type="evidence" value="ECO:0007669"/>
    <property type="project" value="TreeGrafter"/>
</dbReference>
<organism evidence="2 3">
    <name type="scientific">Syncephalis pseudoplumigaleata</name>
    <dbReference type="NCBI Taxonomy" id="1712513"/>
    <lineage>
        <taxon>Eukaryota</taxon>
        <taxon>Fungi</taxon>
        <taxon>Fungi incertae sedis</taxon>
        <taxon>Zoopagomycota</taxon>
        <taxon>Zoopagomycotina</taxon>
        <taxon>Zoopagomycetes</taxon>
        <taxon>Zoopagales</taxon>
        <taxon>Piptocephalidaceae</taxon>
        <taxon>Syncephalis</taxon>
    </lineage>
</organism>
<dbReference type="Proteomes" id="UP000278143">
    <property type="component" value="Unassembled WGS sequence"/>
</dbReference>
<accession>A0A4P9Z5Z3</accession>
<dbReference type="EMBL" id="KZ989131">
    <property type="protein sequence ID" value="RKP27955.1"/>
    <property type="molecule type" value="Genomic_DNA"/>
</dbReference>
<dbReference type="OrthoDB" id="21270at2759"/>
<dbReference type="GO" id="GO:0032418">
    <property type="term" value="P:lysosome localization"/>
    <property type="evidence" value="ECO:0007669"/>
    <property type="project" value="TreeGrafter"/>
</dbReference>
<dbReference type="AlphaFoldDB" id="A0A4P9Z5Z3"/>